<dbReference type="EMBL" id="JAKIXB020000004">
    <property type="protein sequence ID" value="KAL1609194.1"/>
    <property type="molecule type" value="Genomic_DNA"/>
</dbReference>
<evidence type="ECO:0000256" key="1">
    <source>
        <dbReference type="ARBA" id="ARBA00004127"/>
    </source>
</evidence>
<feature type="region of interest" description="Disordered" evidence="11">
    <location>
        <begin position="406"/>
        <end position="443"/>
    </location>
</feature>
<proteinExistence type="inferred from homology"/>
<evidence type="ECO:0000313" key="13">
    <source>
        <dbReference type="EMBL" id="KAL1609194.1"/>
    </source>
</evidence>
<dbReference type="PROSITE" id="PS01024">
    <property type="entry name" value="PR55_1"/>
    <property type="match status" value="1"/>
</dbReference>
<feature type="transmembrane region" description="Helical" evidence="12">
    <location>
        <begin position="578"/>
        <end position="597"/>
    </location>
</feature>
<feature type="transmembrane region" description="Helical" evidence="12">
    <location>
        <begin position="641"/>
        <end position="661"/>
    </location>
</feature>
<evidence type="ECO:0000256" key="7">
    <source>
        <dbReference type="ARBA" id="ARBA00022737"/>
    </source>
</evidence>
<dbReference type="Proteomes" id="UP001521222">
    <property type="component" value="Unassembled WGS sequence"/>
</dbReference>
<keyword evidence="8 12" id="KW-1133">Transmembrane helix</keyword>
<dbReference type="InterPro" id="IPR036322">
    <property type="entry name" value="WD40_repeat_dom_sf"/>
</dbReference>
<evidence type="ECO:0000256" key="4">
    <source>
        <dbReference type="ARBA" id="ARBA00022574"/>
    </source>
</evidence>
<dbReference type="PROSITE" id="PS01025">
    <property type="entry name" value="PR55_2"/>
    <property type="match status" value="1"/>
</dbReference>
<evidence type="ECO:0000256" key="12">
    <source>
        <dbReference type="SAM" id="Phobius"/>
    </source>
</evidence>
<dbReference type="PANTHER" id="PTHR11871">
    <property type="entry name" value="PROTEIN PHOSPHATASE PP2A REGULATORY SUBUNIT B"/>
    <property type="match status" value="1"/>
</dbReference>
<dbReference type="PRINTS" id="PR00600">
    <property type="entry name" value="PP2APR55"/>
</dbReference>
<reference evidence="13 14" key="1">
    <citation type="submission" date="2024-02" db="EMBL/GenBank/DDBJ databases">
        <title>De novo assembly and annotation of 12 fungi associated with fruit tree decline syndrome in Ontario, Canada.</title>
        <authorList>
            <person name="Sulman M."/>
            <person name="Ellouze W."/>
            <person name="Ilyukhin E."/>
        </authorList>
    </citation>
    <scope>NUCLEOTIDE SEQUENCE [LARGE SCALE GENOMIC DNA]</scope>
    <source>
        <strain evidence="13 14">M97-236</strain>
    </source>
</reference>
<gene>
    <name evidence="13" type="primary">CDC55</name>
    <name evidence="13" type="ORF">SLS59_001558</name>
</gene>
<keyword evidence="14" id="KW-1185">Reference proteome</keyword>
<evidence type="ECO:0000256" key="5">
    <source>
        <dbReference type="ARBA" id="ARBA00022597"/>
    </source>
</evidence>
<keyword evidence="5" id="KW-0762">Sugar transport</keyword>
<dbReference type="SUPFAM" id="SSF50978">
    <property type="entry name" value="WD40 repeat-like"/>
    <property type="match status" value="1"/>
</dbReference>
<evidence type="ECO:0000256" key="11">
    <source>
        <dbReference type="SAM" id="MobiDB-lite"/>
    </source>
</evidence>
<dbReference type="InterPro" id="IPR018067">
    <property type="entry name" value="PP2A_PR55_CS"/>
</dbReference>
<dbReference type="InterPro" id="IPR001680">
    <property type="entry name" value="WD40_rpt"/>
</dbReference>
<evidence type="ECO:0000256" key="6">
    <source>
        <dbReference type="ARBA" id="ARBA00022692"/>
    </source>
</evidence>
<feature type="transmembrane region" description="Helical" evidence="12">
    <location>
        <begin position="753"/>
        <end position="771"/>
    </location>
</feature>
<evidence type="ECO:0000313" key="14">
    <source>
        <dbReference type="Proteomes" id="UP001521222"/>
    </source>
</evidence>
<sequence length="792" mass="88570">MVEAAEGNPTTWKFTQCFGDKGDVEDITEADIISTVEFDQTGNYLATGDKGGRVVLFERNETKKTCEYKFHTEFQSHEPEFDYLKSLEIEEKINKIKWCRRQNASHYLLSTNDKTIKLWKVFEKSLKVVAENNLSHELTPGGGVAGGGGPVRNPNAHFRTATDLKLPRLTHHDTVVAAVPRKTYANAHAYHINSISVNSDGETFISSDDLRINLWNLNIQDQSFNIVDIKPANMEELTEVITAAEFHPISCNWFMYASSKGTIKLADMRESALCDQHAKQFEQEEDPSSRSFFSEIISSISDVRFSHDGRYILSRDYLTVKIWDVNMERTPVKTIPIHEHLRPRLCDTYENDSIFDKFEVVFSGDAKNVMTGSYNNNFMIYPSDPEKDTEVVLQADKSAFKAKKVGIPTPMNSSTSPTGGKKGGSRAGSPAAGAGQGQRMRKETDADQIDFNKKILHMSWHPFEDSIAIAATNNVYCLEAIVKQEPDSGLLITLFQFVFTCLSTLHYQFDPNGRYYVRSSPVPFRKWVTSALLFFTVNMMNNWAFAFNISVPVHIILRSFGSVTTMAAGYLRGKKYTPLQIFSVAILTLGVTGKTNTANVDPNKASFEAGLLVLLVAQLLSAYMGAYVEDVYRDHGKDWKANLFYSHLLSIPMFAAFAPTLTTQFARLQSSHSFQVPPYIAATLPPSFNKLLASTSQHVIYLLANAITQLLCITGVNILSANTSAVTVTIVLNIRKLVSFMLSIWLFGNQMSGLMKIGAVMVFGAGALYGYETTYRIPQKKKLEAKKEKKAQ</sequence>
<keyword evidence="9 12" id="KW-0472">Membrane</keyword>
<name>A0ABR3RYQ0_9PLEO</name>
<keyword evidence="4 10" id="KW-0853">WD repeat</keyword>
<protein>
    <recommendedName>
        <fullName evidence="10">Protein phosphatase PP2A regulatory subunit B</fullName>
    </recommendedName>
</protein>
<keyword evidence="6 12" id="KW-0812">Transmembrane</keyword>
<dbReference type="Pfam" id="PF08449">
    <property type="entry name" value="UAA"/>
    <property type="match status" value="1"/>
</dbReference>
<dbReference type="Gene3D" id="2.130.10.10">
    <property type="entry name" value="YVTN repeat-like/Quinoprotein amine dehydrogenase"/>
    <property type="match status" value="2"/>
</dbReference>
<organism evidence="13 14">
    <name type="scientific">Nothophoma quercina</name>
    <dbReference type="NCBI Taxonomy" id="749835"/>
    <lineage>
        <taxon>Eukaryota</taxon>
        <taxon>Fungi</taxon>
        <taxon>Dikarya</taxon>
        <taxon>Ascomycota</taxon>
        <taxon>Pezizomycotina</taxon>
        <taxon>Dothideomycetes</taxon>
        <taxon>Pleosporomycetidae</taxon>
        <taxon>Pleosporales</taxon>
        <taxon>Pleosporineae</taxon>
        <taxon>Didymellaceae</taxon>
        <taxon>Nothophoma</taxon>
    </lineage>
</organism>
<keyword evidence="3" id="KW-0813">Transport</keyword>
<feature type="transmembrane region" description="Helical" evidence="12">
    <location>
        <begin position="609"/>
        <end position="629"/>
    </location>
</feature>
<dbReference type="SMART" id="SM00320">
    <property type="entry name" value="WD40"/>
    <property type="match status" value="5"/>
</dbReference>
<evidence type="ECO:0000256" key="2">
    <source>
        <dbReference type="ARBA" id="ARBA00008259"/>
    </source>
</evidence>
<comment type="similarity">
    <text evidence="2 10">Belongs to the phosphatase 2A regulatory subunit B family.</text>
</comment>
<evidence type="ECO:0000256" key="8">
    <source>
        <dbReference type="ARBA" id="ARBA00022989"/>
    </source>
</evidence>
<keyword evidence="7 10" id="KW-0677">Repeat</keyword>
<comment type="subcellular location">
    <subcellularLocation>
        <location evidence="1">Endomembrane system</location>
        <topology evidence="1">Multi-pass membrane protein</topology>
    </subcellularLocation>
</comment>
<evidence type="ECO:0000256" key="3">
    <source>
        <dbReference type="ARBA" id="ARBA00022448"/>
    </source>
</evidence>
<comment type="caution">
    <text evidence="13">The sequence shown here is derived from an EMBL/GenBank/DDBJ whole genome shotgun (WGS) entry which is preliminary data.</text>
</comment>
<dbReference type="InterPro" id="IPR000009">
    <property type="entry name" value="PP2A_PR55"/>
</dbReference>
<evidence type="ECO:0000256" key="9">
    <source>
        <dbReference type="ARBA" id="ARBA00023136"/>
    </source>
</evidence>
<dbReference type="Pfam" id="PF00400">
    <property type="entry name" value="WD40"/>
    <property type="match status" value="2"/>
</dbReference>
<dbReference type="InterPro" id="IPR013657">
    <property type="entry name" value="SCL35B1-4/HUT1"/>
</dbReference>
<accession>A0ABR3RYQ0</accession>
<evidence type="ECO:0000256" key="10">
    <source>
        <dbReference type="RuleBase" id="RU331113"/>
    </source>
</evidence>
<dbReference type="InterPro" id="IPR015943">
    <property type="entry name" value="WD40/YVTN_repeat-like_dom_sf"/>
</dbReference>